<accession>A0A3P8DTC6</accession>
<evidence type="ECO:0000313" key="2">
    <source>
        <dbReference type="Proteomes" id="UP000277204"/>
    </source>
</evidence>
<dbReference type="PANTHER" id="PTHR38681">
    <property type="entry name" value="RETROVIRUS-RELATED POL POLYPROTEIN FROM TRANSPOSON 412-LIKE PROTEIN-RELATED"/>
    <property type="match status" value="1"/>
</dbReference>
<dbReference type="PANTHER" id="PTHR38681:SF1">
    <property type="entry name" value="RETROVIRUS-RELATED POL POLYPROTEIN FROM TRANSPOSON 412-LIKE PROTEIN"/>
    <property type="match status" value="1"/>
</dbReference>
<sequence>MQHGSSTDMLQRMREVIDLRTFDEGLFKQLFLSKLPQQVQTVLVSFQNNALNELAASADRILEITKSSTTEVFSVKEKPHTTQNDITELCHTLTRYLNLRNDRNRSHSPRRSISREFVDPTSSSMNMDITSYTNRLTNAMRSVKPAYTRPQSTDVFVQPDLQYSTHVFVRRDAYRRPFKSAYEGPFKVLQRESKYYIVDKNGTNDSISIDRLKAAYLEGNPIHVDFSSVQ</sequence>
<reference evidence="1 2" key="1">
    <citation type="submission" date="2018-11" db="EMBL/GenBank/DDBJ databases">
        <authorList>
            <consortium name="Pathogen Informatics"/>
        </authorList>
    </citation>
    <scope>NUCLEOTIDE SEQUENCE [LARGE SCALE GENOMIC DNA]</scope>
    <source>
        <strain evidence="1 2">Zambia</strain>
    </source>
</reference>
<evidence type="ECO:0000313" key="1">
    <source>
        <dbReference type="EMBL" id="VDP37228.1"/>
    </source>
</evidence>
<keyword evidence="2" id="KW-1185">Reference proteome</keyword>
<dbReference type="EMBL" id="UZAI01018458">
    <property type="protein sequence ID" value="VDP37228.1"/>
    <property type="molecule type" value="Genomic_DNA"/>
</dbReference>
<name>A0A3P8DTC6_9TREM</name>
<gene>
    <name evidence="1" type="ORF">SMRZ_LOCUS20808</name>
</gene>
<proteinExistence type="predicted"/>
<organism evidence="1 2">
    <name type="scientific">Schistosoma margrebowiei</name>
    <dbReference type="NCBI Taxonomy" id="48269"/>
    <lineage>
        <taxon>Eukaryota</taxon>
        <taxon>Metazoa</taxon>
        <taxon>Spiralia</taxon>
        <taxon>Lophotrochozoa</taxon>
        <taxon>Platyhelminthes</taxon>
        <taxon>Trematoda</taxon>
        <taxon>Digenea</taxon>
        <taxon>Strigeidida</taxon>
        <taxon>Schistosomatoidea</taxon>
        <taxon>Schistosomatidae</taxon>
        <taxon>Schistosoma</taxon>
    </lineage>
</organism>
<dbReference type="AlphaFoldDB" id="A0A3P8DTC6"/>
<protein>
    <submittedName>
        <fullName evidence="1">Uncharacterized protein</fullName>
    </submittedName>
</protein>
<dbReference type="Proteomes" id="UP000277204">
    <property type="component" value="Unassembled WGS sequence"/>
</dbReference>